<keyword evidence="7" id="KW-1185">Reference proteome</keyword>
<feature type="chain" id="PRO_5045378935" evidence="4">
    <location>
        <begin position="21"/>
        <end position="291"/>
    </location>
</feature>
<dbReference type="Pfam" id="PF03067">
    <property type="entry name" value="LPMO_10"/>
    <property type="match status" value="1"/>
</dbReference>
<keyword evidence="3" id="KW-0472">Membrane</keyword>
<dbReference type="InterPro" id="IPR051024">
    <property type="entry name" value="GlcNAc_Chitin_IntDeg"/>
</dbReference>
<feature type="domain" description="Chitin-binding type-4" evidence="5">
    <location>
        <begin position="26"/>
        <end position="202"/>
    </location>
</feature>
<dbReference type="RefSeq" id="WP_242618964.1">
    <property type="nucleotide sequence ID" value="NZ_CAACUY010000009.1"/>
</dbReference>
<feature type="region of interest" description="Disordered" evidence="2">
    <location>
        <begin position="213"/>
        <end position="243"/>
    </location>
</feature>
<dbReference type="GO" id="GO:0004497">
    <property type="term" value="F:monooxygenase activity"/>
    <property type="evidence" value="ECO:0007669"/>
    <property type="project" value="UniProtKB-KW"/>
</dbReference>
<keyword evidence="3" id="KW-0812">Transmembrane</keyword>
<keyword evidence="3" id="KW-1133">Transmembrane helix</keyword>
<keyword evidence="6" id="KW-0503">Monooxygenase</keyword>
<dbReference type="CDD" id="cd21177">
    <property type="entry name" value="LPMO_AA10"/>
    <property type="match status" value="1"/>
</dbReference>
<comment type="caution">
    <text evidence="6">The sequence shown here is derived from an EMBL/GenBank/DDBJ whole genome shotgun (WGS) entry which is preliminary data.</text>
</comment>
<evidence type="ECO:0000313" key="7">
    <source>
        <dbReference type="Proteomes" id="UP001597063"/>
    </source>
</evidence>
<feature type="compositionally biased region" description="Low complexity" evidence="2">
    <location>
        <begin position="213"/>
        <end position="222"/>
    </location>
</feature>
<evidence type="ECO:0000256" key="3">
    <source>
        <dbReference type="SAM" id="Phobius"/>
    </source>
</evidence>
<proteinExistence type="predicted"/>
<dbReference type="PANTHER" id="PTHR34823">
    <property type="entry name" value="GLCNAC-BINDING PROTEIN A"/>
    <property type="match status" value="1"/>
</dbReference>
<dbReference type="EMBL" id="JBHTGP010000031">
    <property type="protein sequence ID" value="MFD0691513.1"/>
    <property type="molecule type" value="Genomic_DNA"/>
</dbReference>
<feature type="signal peptide" evidence="4">
    <location>
        <begin position="1"/>
        <end position="20"/>
    </location>
</feature>
<evidence type="ECO:0000313" key="6">
    <source>
        <dbReference type="EMBL" id="MFD0691513.1"/>
    </source>
</evidence>
<organism evidence="6 7">
    <name type="scientific">Actinomadura fibrosa</name>
    <dbReference type="NCBI Taxonomy" id="111802"/>
    <lineage>
        <taxon>Bacteria</taxon>
        <taxon>Bacillati</taxon>
        <taxon>Actinomycetota</taxon>
        <taxon>Actinomycetes</taxon>
        <taxon>Streptosporangiales</taxon>
        <taxon>Thermomonosporaceae</taxon>
        <taxon>Actinomadura</taxon>
    </lineage>
</organism>
<gene>
    <name evidence="6" type="ORF">ACFQZM_43975</name>
</gene>
<evidence type="ECO:0000256" key="4">
    <source>
        <dbReference type="SAM" id="SignalP"/>
    </source>
</evidence>
<sequence length="291" mass="30564">MSARVLAVVAGLGMVGVAVAPPAGAHGALQSPVSRSVVCDPQRSSSSAAACKAAAGLSGSALAQWDELRVPNVRGRDRQVIPDGKLCSAGIARFKGLDLARADWPSTKLTAGARHTFGYEVSIPHRGSFRMYVTKDGYRPAQRLTWSALEAKPFLTVKDPPRRNGSYVFGGRLPQGKSGRHVIYTIWQTSDTPDTYYSCSDVVFSGGKAVKAAPSASPKATGKTGGRGAVEVPQNSSASPVADVRPVDREKVVGMSPMMLVAAGVGGAVVLVVLVAGMVAFVRRMQVRREF</sequence>
<evidence type="ECO:0000259" key="5">
    <source>
        <dbReference type="Pfam" id="PF03067"/>
    </source>
</evidence>
<feature type="transmembrane region" description="Helical" evidence="3">
    <location>
        <begin position="258"/>
        <end position="282"/>
    </location>
</feature>
<evidence type="ECO:0000256" key="2">
    <source>
        <dbReference type="SAM" id="MobiDB-lite"/>
    </source>
</evidence>
<protein>
    <submittedName>
        <fullName evidence="6">Lytic polysaccharide monooxygenase</fullName>
    </submittedName>
</protein>
<dbReference type="PANTHER" id="PTHR34823:SF1">
    <property type="entry name" value="CHITIN-BINDING TYPE-4 DOMAIN-CONTAINING PROTEIN"/>
    <property type="match status" value="1"/>
</dbReference>
<dbReference type="InterPro" id="IPR014756">
    <property type="entry name" value="Ig_E-set"/>
</dbReference>
<name>A0ABW2Y1B9_9ACTN</name>
<accession>A0ABW2Y1B9</accession>
<reference evidence="7" key="1">
    <citation type="journal article" date="2019" name="Int. J. Syst. Evol. Microbiol.">
        <title>The Global Catalogue of Microorganisms (GCM) 10K type strain sequencing project: providing services to taxonomists for standard genome sequencing and annotation.</title>
        <authorList>
            <consortium name="The Broad Institute Genomics Platform"/>
            <consortium name="The Broad Institute Genome Sequencing Center for Infectious Disease"/>
            <person name="Wu L."/>
            <person name="Ma J."/>
        </authorList>
    </citation>
    <scope>NUCLEOTIDE SEQUENCE [LARGE SCALE GENOMIC DNA]</scope>
    <source>
        <strain evidence="7">JCM 9371</strain>
    </source>
</reference>
<dbReference type="Proteomes" id="UP001597063">
    <property type="component" value="Unassembled WGS sequence"/>
</dbReference>
<keyword evidence="1 4" id="KW-0732">Signal</keyword>
<dbReference type="Gene3D" id="2.70.50.50">
    <property type="entry name" value="chitin-binding protein cbp21"/>
    <property type="match status" value="1"/>
</dbReference>
<keyword evidence="6" id="KW-0560">Oxidoreductase</keyword>
<dbReference type="InterPro" id="IPR004302">
    <property type="entry name" value="Cellulose/chitin-bd_N"/>
</dbReference>
<evidence type="ECO:0000256" key="1">
    <source>
        <dbReference type="ARBA" id="ARBA00022729"/>
    </source>
</evidence>
<dbReference type="SUPFAM" id="SSF81296">
    <property type="entry name" value="E set domains"/>
    <property type="match status" value="1"/>
</dbReference>